<dbReference type="PROSITE" id="PS50262">
    <property type="entry name" value="G_PROTEIN_RECEP_F1_2"/>
    <property type="match status" value="1"/>
</dbReference>
<dbReference type="InterPro" id="IPR003591">
    <property type="entry name" value="Leu-rich_rpt_typical-subtyp"/>
</dbReference>
<dbReference type="InterPro" id="IPR000276">
    <property type="entry name" value="GPCR_Rhodpsn"/>
</dbReference>
<dbReference type="PROSITE" id="PS01180">
    <property type="entry name" value="CUB"/>
    <property type="match status" value="3"/>
</dbReference>
<dbReference type="Gene3D" id="2.60.120.290">
    <property type="entry name" value="Spermadhesin, CUB domain"/>
    <property type="match status" value="3"/>
</dbReference>
<feature type="transmembrane region" description="Helical" evidence="14">
    <location>
        <begin position="2422"/>
        <end position="2450"/>
    </location>
</feature>
<feature type="transmembrane region" description="Helical" evidence="14">
    <location>
        <begin position="2206"/>
        <end position="2226"/>
    </location>
</feature>
<evidence type="ECO:0000256" key="5">
    <source>
        <dbReference type="ARBA" id="ARBA00022692"/>
    </source>
</evidence>
<dbReference type="InterPro" id="IPR016187">
    <property type="entry name" value="CTDL_fold"/>
</dbReference>
<evidence type="ECO:0000256" key="10">
    <source>
        <dbReference type="ARBA" id="ARBA00023157"/>
    </source>
</evidence>
<dbReference type="Proteomes" id="UP001054837">
    <property type="component" value="Unassembled WGS sequence"/>
</dbReference>
<proteinExistence type="inferred from homology"/>
<accession>A0AAV4R694</accession>
<feature type="domain" description="CUB" evidence="15">
    <location>
        <begin position="1053"/>
        <end position="1177"/>
    </location>
</feature>
<feature type="domain" description="C-type lectin" evidence="17">
    <location>
        <begin position="1333"/>
        <end position="1459"/>
    </location>
</feature>
<dbReference type="SMART" id="SM00369">
    <property type="entry name" value="LRR_TYP"/>
    <property type="match status" value="3"/>
</dbReference>
<dbReference type="InterPro" id="IPR023415">
    <property type="entry name" value="LDLR_class-A_CS"/>
</dbReference>
<dbReference type="InterPro" id="IPR032675">
    <property type="entry name" value="LRR_dom_sf"/>
</dbReference>
<dbReference type="Gene3D" id="2.60.120.1000">
    <property type="match status" value="2"/>
</dbReference>
<dbReference type="Gene3D" id="3.10.100.10">
    <property type="entry name" value="Mannose-Binding Protein A, subunit A"/>
    <property type="match status" value="1"/>
</dbReference>
<evidence type="ECO:0000256" key="3">
    <source>
        <dbReference type="ARBA" id="ARBA00022475"/>
    </source>
</evidence>
<dbReference type="InterPro" id="IPR001611">
    <property type="entry name" value="Leu-rich_rpt"/>
</dbReference>
<feature type="disulfide bond" evidence="13">
    <location>
        <begin position="1959"/>
        <end position="1971"/>
    </location>
</feature>
<dbReference type="Gene3D" id="4.10.400.10">
    <property type="entry name" value="Low-density Lipoprotein Receptor"/>
    <property type="match status" value="6"/>
</dbReference>
<dbReference type="SUPFAM" id="SSF57424">
    <property type="entry name" value="LDL receptor-like module"/>
    <property type="match status" value="6"/>
</dbReference>
<dbReference type="CDD" id="cd15137">
    <property type="entry name" value="7tmA_Relaxin_R"/>
    <property type="match status" value="1"/>
</dbReference>
<dbReference type="EMBL" id="BPLQ01005640">
    <property type="protein sequence ID" value="GIY16161.1"/>
    <property type="molecule type" value="Genomic_DNA"/>
</dbReference>
<dbReference type="PROSITE" id="PS50041">
    <property type="entry name" value="C_TYPE_LECTIN_2"/>
    <property type="match status" value="1"/>
</dbReference>
<dbReference type="SUPFAM" id="SSF49854">
    <property type="entry name" value="Spermadhesin, CUB domain"/>
    <property type="match status" value="3"/>
</dbReference>
<dbReference type="CDD" id="cd00041">
    <property type="entry name" value="CUB"/>
    <property type="match status" value="2"/>
</dbReference>
<keyword evidence="20" id="KW-1185">Reference proteome</keyword>
<keyword evidence="8" id="KW-0297">G-protein coupled receptor</keyword>
<keyword evidence="5 14" id="KW-0812">Transmembrane</keyword>
<dbReference type="SMART" id="SM00034">
    <property type="entry name" value="CLECT"/>
    <property type="match status" value="1"/>
</dbReference>
<feature type="transmembrane region" description="Helical" evidence="14">
    <location>
        <begin position="2456"/>
        <end position="2478"/>
    </location>
</feature>
<dbReference type="InterPro" id="IPR017452">
    <property type="entry name" value="GPCR_Rhodpsn_7TM"/>
</dbReference>
<feature type="domain" description="F5/8 type C" evidence="16">
    <location>
        <begin position="858"/>
        <end position="952"/>
    </location>
</feature>
<dbReference type="SUPFAM" id="SSF49785">
    <property type="entry name" value="Galactose-binding domain-like"/>
    <property type="match status" value="2"/>
</dbReference>
<dbReference type="SMART" id="SM00192">
    <property type="entry name" value="LDLa"/>
    <property type="match status" value="6"/>
</dbReference>
<evidence type="ECO:0000259" key="17">
    <source>
        <dbReference type="PROSITE" id="PS50041"/>
    </source>
</evidence>
<evidence type="ECO:0000256" key="2">
    <source>
        <dbReference type="ARBA" id="ARBA00010663"/>
    </source>
</evidence>
<dbReference type="PROSITE" id="PS01209">
    <property type="entry name" value="LDLRA_1"/>
    <property type="match status" value="4"/>
</dbReference>
<organism evidence="19 20">
    <name type="scientific">Caerostris darwini</name>
    <dbReference type="NCBI Taxonomy" id="1538125"/>
    <lineage>
        <taxon>Eukaryota</taxon>
        <taxon>Metazoa</taxon>
        <taxon>Ecdysozoa</taxon>
        <taxon>Arthropoda</taxon>
        <taxon>Chelicerata</taxon>
        <taxon>Arachnida</taxon>
        <taxon>Araneae</taxon>
        <taxon>Araneomorphae</taxon>
        <taxon>Entelegynae</taxon>
        <taxon>Araneoidea</taxon>
        <taxon>Araneidae</taxon>
        <taxon>Caerostris</taxon>
    </lineage>
</organism>
<feature type="transmembrane region" description="Helical" evidence="14">
    <location>
        <begin position="2295"/>
        <end position="2314"/>
    </location>
</feature>
<evidence type="ECO:0000256" key="7">
    <source>
        <dbReference type="ARBA" id="ARBA00022989"/>
    </source>
</evidence>
<feature type="domain" description="CUB" evidence="15">
    <location>
        <begin position="1189"/>
        <end position="1305"/>
    </location>
</feature>
<feature type="disulfide bond" evidence="13">
    <location>
        <begin position="1602"/>
        <end position="1614"/>
    </location>
</feature>
<dbReference type="PRINTS" id="PR00261">
    <property type="entry name" value="LDLRECEPTOR"/>
</dbReference>
<feature type="disulfide bond" evidence="13">
    <location>
        <begin position="2017"/>
        <end position="2032"/>
    </location>
</feature>
<feature type="disulfide bond" evidence="13">
    <location>
        <begin position="1563"/>
        <end position="1575"/>
    </location>
</feature>
<evidence type="ECO:0000256" key="14">
    <source>
        <dbReference type="SAM" id="Phobius"/>
    </source>
</evidence>
<evidence type="ECO:0000256" key="8">
    <source>
        <dbReference type="ARBA" id="ARBA00023040"/>
    </source>
</evidence>
<keyword evidence="11 19" id="KW-0675">Receptor</keyword>
<dbReference type="InterPro" id="IPR036055">
    <property type="entry name" value="LDL_receptor-like_sf"/>
</dbReference>
<dbReference type="PROSITE" id="PS50022">
    <property type="entry name" value="FA58C_3"/>
    <property type="match status" value="1"/>
</dbReference>
<dbReference type="InterPro" id="IPR008979">
    <property type="entry name" value="Galactose-bd-like_sf"/>
</dbReference>
<dbReference type="Gene3D" id="2.60.120.260">
    <property type="entry name" value="Galactose-binding domain-like"/>
    <property type="match status" value="3"/>
</dbReference>
<dbReference type="Pfam" id="PF00001">
    <property type="entry name" value="7tm_1"/>
    <property type="match status" value="1"/>
</dbReference>
<dbReference type="InterPro" id="IPR031569">
    <property type="entry name" value="ApeC"/>
</dbReference>
<protein>
    <submittedName>
        <fullName evidence="19">G-protein coupled receptor GRL101</fullName>
    </submittedName>
</protein>
<dbReference type="PROSITE" id="PS50068">
    <property type="entry name" value="LDLRA_2"/>
    <property type="match status" value="5"/>
</dbReference>
<comment type="similarity">
    <text evidence="2">Belongs to the G-protein coupled receptor 1 family.</text>
</comment>
<evidence type="ECO:0000256" key="12">
    <source>
        <dbReference type="ARBA" id="ARBA00023224"/>
    </source>
</evidence>
<dbReference type="InterPro" id="IPR016186">
    <property type="entry name" value="C-type_lectin-like/link_sf"/>
</dbReference>
<feature type="disulfide bond" evidence="13">
    <location>
        <begin position="1998"/>
        <end position="2010"/>
    </location>
</feature>
<dbReference type="GO" id="GO:0008528">
    <property type="term" value="F:G protein-coupled peptide receptor activity"/>
    <property type="evidence" value="ECO:0007669"/>
    <property type="project" value="TreeGrafter"/>
</dbReference>
<keyword evidence="7 14" id="KW-1133">Transmembrane helix</keyword>
<evidence type="ECO:0000256" key="11">
    <source>
        <dbReference type="ARBA" id="ARBA00023170"/>
    </source>
</evidence>
<dbReference type="PROSITE" id="PS51450">
    <property type="entry name" value="LRR"/>
    <property type="match status" value="1"/>
</dbReference>
<dbReference type="GO" id="GO:0005886">
    <property type="term" value="C:plasma membrane"/>
    <property type="evidence" value="ECO:0007669"/>
    <property type="project" value="UniProtKB-SubCell"/>
</dbReference>
<dbReference type="Pfam" id="PF16977">
    <property type="entry name" value="ApeC"/>
    <property type="match status" value="1"/>
</dbReference>
<feature type="disulfide bond" evidence="13">
    <location>
        <begin position="1621"/>
        <end position="1636"/>
    </location>
</feature>
<evidence type="ECO:0000256" key="6">
    <source>
        <dbReference type="ARBA" id="ARBA00022737"/>
    </source>
</evidence>
<comment type="subcellular location">
    <subcellularLocation>
        <location evidence="1">Cell membrane</location>
        <topology evidence="1">Multi-pass membrane protein</topology>
    </subcellularLocation>
</comment>
<feature type="disulfide bond" evidence="13">
    <location>
        <begin position="1648"/>
        <end position="1666"/>
    </location>
</feature>
<feature type="disulfide bond" evidence="13">
    <location>
        <begin position="1978"/>
        <end position="1993"/>
    </location>
</feature>
<comment type="caution">
    <text evidence="19">The sequence shown here is derived from an EMBL/GenBank/DDBJ whole genome shotgun (WGS) entry which is preliminary data.</text>
</comment>
<dbReference type="InterPro" id="IPR035914">
    <property type="entry name" value="Sperma_CUB_dom_sf"/>
</dbReference>
<evidence type="ECO:0000259" key="18">
    <source>
        <dbReference type="PROSITE" id="PS50262"/>
    </source>
</evidence>
<dbReference type="FunFam" id="2.60.120.290:FF:000005">
    <property type="entry name" value="Procollagen C-endopeptidase enhancer 1"/>
    <property type="match status" value="1"/>
</dbReference>
<name>A0AAV4R694_9ARAC</name>
<dbReference type="Pfam" id="PF00431">
    <property type="entry name" value="CUB"/>
    <property type="match status" value="2"/>
</dbReference>
<dbReference type="GO" id="GO:0009755">
    <property type="term" value="P:hormone-mediated signaling pathway"/>
    <property type="evidence" value="ECO:0007669"/>
    <property type="project" value="TreeGrafter"/>
</dbReference>
<feature type="disulfide bond" evidence="13">
    <location>
        <begin position="1570"/>
        <end position="1588"/>
    </location>
</feature>
<feature type="disulfide bond" evidence="13">
    <location>
        <begin position="1609"/>
        <end position="1627"/>
    </location>
</feature>
<feature type="disulfide bond" evidence="13">
    <location>
        <begin position="1582"/>
        <end position="1597"/>
    </location>
</feature>
<dbReference type="Gene3D" id="3.80.10.10">
    <property type="entry name" value="Ribonuclease Inhibitor"/>
    <property type="match status" value="1"/>
</dbReference>
<keyword evidence="4" id="KW-0433">Leucine-rich repeat</keyword>
<dbReference type="PANTHER" id="PTHR24372">
    <property type="entry name" value="GLYCOPROTEIN HORMONE RECEPTOR"/>
    <property type="match status" value="1"/>
</dbReference>
<evidence type="ECO:0000256" key="13">
    <source>
        <dbReference type="PROSITE-ProRule" id="PRU00124"/>
    </source>
</evidence>
<comment type="caution">
    <text evidence="13">Lacks conserved residue(s) required for the propagation of feature annotation.</text>
</comment>
<keyword evidence="6" id="KW-0677">Repeat</keyword>
<feature type="transmembrane region" description="Helical" evidence="14">
    <location>
        <begin position="2376"/>
        <end position="2401"/>
    </location>
</feature>
<dbReference type="GO" id="GO:0007189">
    <property type="term" value="P:adenylate cyclase-activating G protein-coupled receptor signaling pathway"/>
    <property type="evidence" value="ECO:0007669"/>
    <property type="project" value="TreeGrafter"/>
</dbReference>
<dbReference type="Pfam" id="PF13855">
    <property type="entry name" value="LRR_8"/>
    <property type="match status" value="1"/>
</dbReference>
<feature type="disulfide bond" evidence="13">
    <location>
        <begin position="1966"/>
        <end position="1984"/>
    </location>
</feature>
<dbReference type="Pfam" id="PF00754">
    <property type="entry name" value="F5_F8_type_C"/>
    <property type="match status" value="1"/>
</dbReference>
<evidence type="ECO:0000256" key="4">
    <source>
        <dbReference type="ARBA" id="ARBA00022614"/>
    </source>
</evidence>
<evidence type="ECO:0000259" key="16">
    <source>
        <dbReference type="PROSITE" id="PS50022"/>
    </source>
</evidence>
<feature type="domain" description="G-protein coupled receptors family 1 profile" evidence="18">
    <location>
        <begin position="2217"/>
        <end position="2476"/>
    </location>
</feature>
<evidence type="ECO:0000313" key="20">
    <source>
        <dbReference type="Proteomes" id="UP001054837"/>
    </source>
</evidence>
<dbReference type="InterPro" id="IPR000421">
    <property type="entry name" value="FA58C"/>
</dbReference>
<feature type="transmembrane region" description="Helical" evidence="14">
    <location>
        <begin position="2326"/>
        <end position="2344"/>
    </location>
</feature>
<dbReference type="PANTHER" id="PTHR24372:SF77">
    <property type="entry name" value="G-PROTEIN COUPLED RECEPTORS FAMILY 1 PROFILE DOMAIN-CONTAINING PROTEIN"/>
    <property type="match status" value="1"/>
</dbReference>
<dbReference type="SUPFAM" id="SSF81321">
    <property type="entry name" value="Family A G protein-coupled receptor-like"/>
    <property type="match status" value="1"/>
</dbReference>
<dbReference type="SUPFAM" id="SSF52058">
    <property type="entry name" value="L domain-like"/>
    <property type="match status" value="1"/>
</dbReference>
<dbReference type="Gene3D" id="1.20.1070.10">
    <property type="entry name" value="Rhodopsin 7-helix transmembrane proteins"/>
    <property type="match status" value="1"/>
</dbReference>
<feature type="domain" description="CUB" evidence="15">
    <location>
        <begin position="299"/>
        <end position="440"/>
    </location>
</feature>
<dbReference type="InterPro" id="IPR002172">
    <property type="entry name" value="LDrepeatLR_classA_rpt"/>
</dbReference>
<dbReference type="Pfam" id="PF00057">
    <property type="entry name" value="Ldl_recept_a"/>
    <property type="match status" value="5"/>
</dbReference>
<evidence type="ECO:0000256" key="9">
    <source>
        <dbReference type="ARBA" id="ARBA00023136"/>
    </source>
</evidence>
<dbReference type="SUPFAM" id="SSF56436">
    <property type="entry name" value="C-type lectin-like"/>
    <property type="match status" value="1"/>
</dbReference>
<evidence type="ECO:0000256" key="1">
    <source>
        <dbReference type="ARBA" id="ARBA00004651"/>
    </source>
</evidence>
<gene>
    <name evidence="19" type="ORF">CDAR_237221</name>
</gene>
<feature type="transmembrane region" description="Helical" evidence="14">
    <location>
        <begin position="2238"/>
        <end position="2263"/>
    </location>
</feature>
<keyword evidence="10 13" id="KW-1015">Disulfide bond</keyword>
<dbReference type="CDD" id="cd00112">
    <property type="entry name" value="LDLa"/>
    <property type="match status" value="6"/>
</dbReference>
<reference evidence="19 20" key="1">
    <citation type="submission" date="2021-06" db="EMBL/GenBank/DDBJ databases">
        <title>Caerostris darwini draft genome.</title>
        <authorList>
            <person name="Kono N."/>
            <person name="Arakawa K."/>
        </authorList>
    </citation>
    <scope>NUCLEOTIDE SEQUENCE [LARGE SCALE GENOMIC DNA]</scope>
</reference>
<keyword evidence="3" id="KW-1003">Cell membrane</keyword>
<evidence type="ECO:0000313" key="19">
    <source>
        <dbReference type="EMBL" id="GIY16161.1"/>
    </source>
</evidence>
<dbReference type="InterPro" id="IPR000859">
    <property type="entry name" value="CUB_dom"/>
</dbReference>
<dbReference type="InterPro" id="IPR001304">
    <property type="entry name" value="C-type_lectin-like"/>
</dbReference>
<keyword evidence="9 14" id="KW-0472">Membrane</keyword>
<keyword evidence="12" id="KW-0807">Transducer</keyword>
<sequence>MTVLHHDVEDLQYVRGYEAAGEYARNITYRNATEAHVLTLIDSSYSCQQYIQWSCKGAMFGFWYPPDLRSWWVGRGGPQYYWGGAETDSRTCGCHPYCFATKRNSTCNCDDNPKVKWLQDSGLLLDLSRLPVLQLAFGDTGESNEAGEHLLGPLKCRATGHREIFVESLKAPASFETQGLNDKSLNYPPPFTNYTWTIDVPEGETMELVFPLYDVVHYGSYHAVPGCRNAVTVRILEENPKRTVVITRQKSPPYYVSKGSHTTTNITLTTCNQDPQLVEKDKEFKGFKAYIKKAECGGCNAGLGTNRGITECSEDCGIIASEGYPFPHIYYFSSEDDYLSHSHYIHTWILRVQDKHVVELEFRDFDVPATPGSRNCTAERGVLWIFSGEGVDRANLIGGFCNINREGIVHSAVNVMTLVFETRWRKVDNGRGFNAIYRGVDKPPAKPLEVLQNVALGKPAKQSSTMEGRYACLGVDNNTNSATGSATCPATEFERDPWWQVNLQKRYRIYGFELYSTNKMKAQTVGWPDGQYGLPMPVSGCPTGKGFSWKTGFRYHDMPYDIVQDNKVLHWSPGMLLKGGKQQKTKIGSNEQKSGVAQHFCMKTTTWASQSKPQKWPKGEYCILQYGNRCPDDFQSGYITWRDTNNTSSSQSHTHGYTPAGNYTEGTTRIFYCCRGDGSSKNKVQLPNDAPFYLLKAGKYCQKVEGMSEFEQFFHFNEDVPPLQPSSSSETFDGLPKFRKPHPKVDESGYEKGIALYYCYYDISQSLRGFRVTVDDTGLVDTFVRYYNELSYGIPHTEVGKFLNAYACYVYPVTEPEFVVLKVNCSQPIYGQYVTLQVYDRFDSLRFCEMKVFGTESCGQPLGMASEEIFDEEISASSSDDVEKYSHYHTNARLNANLGWCASHTDEGRTLIVNLLNITTVTGIVLQGLNGAPKKTIAKKFQLYFSNDNSTWISEEEPVGKDKVYFCDQCESSEVFTNDLELRFNLLKAIQANYFPIVKTVSSTQNSQTTGFSYDKPNCLPFPAMTAARFAAMTAARFAAMTAARFAAMTAACYDIVSQSTFAVLKDEVSSPNYPRYYGMDKNCSWIINPDKPGKHIEINFIVYDLAVKDDSLEYGSCRDELAVYPEYGNRFSIKSPDGKFFPKRIISNGPMKMHLQSCFRNSRSRYKGFYAKFKTVDCPGCGAGDFQCSERYLCETTCGRILSIGYPLNYQNNHRCGWLIRTKPSYFINLTFLDFDIIGGENCQNDYFAVYDGNKSHKAHLIGRFCNEKKPPDQIVSSWNSLLLEFSSDADATGKGFSLEYTSRSFQMPKDIEYAIENDEDKSGCPEDWKYYNGNCYNAFHLNTSLQWYEAEMLCKEEGEERNSHLVSILDKKENSVLHHFLTNEWQAKHKSLYIGLNDESKEGVYRWSDKNPMIYTDWAPGGRNLRTQPDGGAYQDCTMLRVDSGHSTAHWHDIPCSLGRLAFYNGDGIDLIKPQSEDEVLSSVQSYICKMRSNRTTDKPEVKTSIPLQIGGNATVAPLLPVATERYFVCKNQEIISIQYVCNERDDCRDKSDEGMCTKDCPESNFQCNNTKCVSMSAYCDHKNDCGDNSDEEGCLYDQCLSEEFKCKNGQCIPIEQLCDLLQNCYDRSDEHKCKGYCNPYTTFQCYDGTCIPRHTLCDGHTDCPGKYHEDEQYGCSRREDRIGRREEKKLCSQRNRRTCLDLYILDNITDDGFYTIDSEGFDGSTAPITVYCKMGPTQADVATIIHHDSEEEIYVRSNRDGPGSYSRVLVYSIGMEKIKTLTNASKYCRQMISWRCFGTGFHFSSGKPSSWWTSWNGRPQYMWGGAKNNNSCGCAETPTGCLNANRSCNCDGVQRFQVAVDEGYLEDKEILPVKEVKFGFTYDTGQYGYHVIGPLECFGNANDSSEECTNSTEYMKCNTGHYVNITYRCLYGFDAYGYHQGCRDVTHLRHCESFVCPSGYIKCPKSYCIPTTYVCDGKWDCVGGGDEDKCTSYSCPGQFKCFNKSSCLPSDKLCDGIRNCPNGDDEFLCDFECPENCTCIGLYVSCKRINATVLPHNLYREVRKLDFSFNDLDLTRANFLDYGKLGELILQYNDLTILPSRAFLYLKNLYKLDLSHNNLIFIDTLAFAGLKNVRALILDHNPEITDIELGAFDGLDSQPLLYSDLYTLCCMASPQVPLENCLAPPDEISSCENLLSSPVQRSFLWVLGIIGLMCNTFVIIWRLKTKDSARISSTLILSLGCADFLMGVYLIIIASVDVYYRNIYIKNSERWKRSMLCKTCGFLSTVSSEVSVFTLTLITMDRLITLCFPLSHKRFSLKLTYKLIFSSWALAAFMAVIPLLVDPYFEGAFYARSGVCLALHITNHRPSGWEYSVAIFFCVNFLAFIFIISSYAYIYITIRKSYKNMSRLMSRRSRTDKIGRQMALIVMTNSMCWFPIIVMGLLAMSGINIPGEAYAWTAIFVLPLNSATNPLIYTISSLHFRAQLLSRFGLKDRDEGKESCVNKLSTSNPNIEKSKRMMMREQLNSRPFKPPHGHVSLLHYLRTVPGLRPRHLLKIATAICKTLTELHGSSYALGGMDVNAIFVNEESSEGDEIHVYVPDFNAYRIASSPISGMPDDTAVDMEEFGLLLKKMLRVYHVVSRSNDPLQGTAC</sequence>
<dbReference type="SMART" id="SM00042">
    <property type="entry name" value="CUB"/>
    <property type="match status" value="3"/>
</dbReference>
<evidence type="ECO:0000259" key="15">
    <source>
        <dbReference type="PROSITE" id="PS01180"/>
    </source>
</evidence>